<sequence length="558" mass="61263">MAETTSYLPIEPTNFDLIVVGTGLPSSIIAAAASAAGKSVIHLDSNPFYGSHFSSLPLDDLTSFLHSQSQSLDPNLHIPPPQSNDTDEFIAVSLTTQRMYSEVEISSYSTEPLEQSRKFSIDLAGPRVFFCADSVVDLMLRLGVNQYMEFQSIEGSFVCDGDGKLWNVPDSRKAIFKDRSLGLTEKNQLMRFFKLVQEHLQAVGSVDGESGENKRISEEDLESPFVVFLEKMGFSPKLKSIILYAIAMTDYDQENVKVCKDAVKTKEGISRLALYHSSVGRFPNALGALIYPLHGQGELPQAFCRRAAVKGSLYVLRMAVIALHIDKASRSCKGVKLASGQELFSHQVILDPSFTVPSPVPNSPSGFLQDSSQIFGLRDVKGKVARGICITKTSLKADVINLLALYPPKSLYPEQVTSVRVLQLGSNLAVCPPGMFILYLSALCDNAIQGKNLLHAAINALFSAPVPGNAENSNTDQNENAEQVKPGLLWSVFYIQELIMGSCKSVSFTPMPDGNLNYSDVLDEAMKLFQKMYPHEEFFPETAQSDKLEDEVDLDVES</sequence>
<dbReference type="InterPro" id="IPR054420">
    <property type="entry name" value="RAE1_2_domI_C"/>
</dbReference>
<protein>
    <recommendedName>
        <fullName evidence="5">Rab escort protein 1</fullName>
    </recommendedName>
</protein>
<evidence type="ECO:0000313" key="7">
    <source>
        <dbReference type="EMBL" id="CAK9187008.1"/>
    </source>
</evidence>
<dbReference type="GO" id="GO:0005096">
    <property type="term" value="F:GTPase activator activity"/>
    <property type="evidence" value="ECO:0007669"/>
    <property type="project" value="UniProtKB-UniRule"/>
</dbReference>
<evidence type="ECO:0000256" key="2">
    <source>
        <dbReference type="ARBA" id="ARBA00005593"/>
    </source>
</evidence>
<evidence type="ECO:0000256" key="4">
    <source>
        <dbReference type="ARBA" id="ARBA00022490"/>
    </source>
</evidence>
<keyword evidence="4 5" id="KW-0963">Cytoplasm</keyword>
<dbReference type="AlphaFoldDB" id="A0ABC8V0Z9"/>
<keyword evidence="8" id="KW-1185">Reference proteome</keyword>
<comment type="subcellular location">
    <subcellularLocation>
        <location evidence="1">Cytoplasm</location>
        <location evidence="1">Cytosol</location>
    </subcellularLocation>
</comment>
<name>A0ABC8V0Z9_9AQUA</name>
<feature type="domain" description="RAE1/2" evidence="6">
    <location>
        <begin position="384"/>
        <end position="494"/>
    </location>
</feature>
<evidence type="ECO:0000256" key="5">
    <source>
        <dbReference type="PIRNR" id="PIRNR016550"/>
    </source>
</evidence>
<dbReference type="Proteomes" id="UP001642360">
    <property type="component" value="Unassembled WGS sequence"/>
</dbReference>
<dbReference type="GO" id="GO:0005968">
    <property type="term" value="C:Rab-protein geranylgeranyltransferase complex"/>
    <property type="evidence" value="ECO:0007669"/>
    <property type="project" value="UniProtKB-UniRule"/>
</dbReference>
<dbReference type="Gene3D" id="3.50.50.60">
    <property type="entry name" value="FAD/NAD(P)-binding domain"/>
    <property type="match status" value="1"/>
</dbReference>
<dbReference type="EMBL" id="CAUOFW020009758">
    <property type="protein sequence ID" value="CAK9187008.1"/>
    <property type="molecule type" value="Genomic_DNA"/>
</dbReference>
<keyword evidence="3 5" id="KW-0343">GTPase activation</keyword>
<dbReference type="Pfam" id="PF22603">
    <property type="entry name" value="RAE1_2_domI_C"/>
    <property type="match status" value="1"/>
</dbReference>
<dbReference type="FunFam" id="1.10.405.10:FF:000008">
    <property type="entry name" value="Rab proteins geranylgeranyltransferase component"/>
    <property type="match status" value="1"/>
</dbReference>
<organism evidence="7 8">
    <name type="scientific">Ilex paraguariensis</name>
    <name type="common">yerba mate</name>
    <dbReference type="NCBI Taxonomy" id="185542"/>
    <lineage>
        <taxon>Eukaryota</taxon>
        <taxon>Viridiplantae</taxon>
        <taxon>Streptophyta</taxon>
        <taxon>Embryophyta</taxon>
        <taxon>Tracheophyta</taxon>
        <taxon>Spermatophyta</taxon>
        <taxon>Magnoliopsida</taxon>
        <taxon>eudicotyledons</taxon>
        <taxon>Gunneridae</taxon>
        <taxon>Pentapetalae</taxon>
        <taxon>asterids</taxon>
        <taxon>campanulids</taxon>
        <taxon>Aquifoliales</taxon>
        <taxon>Aquifoliaceae</taxon>
        <taxon>Ilex</taxon>
    </lineage>
</organism>
<evidence type="ECO:0000256" key="1">
    <source>
        <dbReference type="ARBA" id="ARBA00004514"/>
    </source>
</evidence>
<accession>A0ABC8V0Z9</accession>
<dbReference type="Gene3D" id="3.30.519.10">
    <property type="entry name" value="Guanine Nucleotide Dissociation Inhibitor, domain 2"/>
    <property type="match status" value="1"/>
</dbReference>
<dbReference type="InterPro" id="IPR001738">
    <property type="entry name" value="Rab_escort"/>
</dbReference>
<comment type="caution">
    <text evidence="7">The sequence shown here is derived from an EMBL/GenBank/DDBJ whole genome shotgun (WGS) entry which is preliminary data.</text>
</comment>
<dbReference type="Pfam" id="PF00996">
    <property type="entry name" value="GDI"/>
    <property type="match status" value="2"/>
</dbReference>
<reference evidence="7 8" key="1">
    <citation type="submission" date="2024-02" db="EMBL/GenBank/DDBJ databases">
        <authorList>
            <person name="Vignale AGUSTIN F."/>
            <person name="Sosa J E."/>
            <person name="Modenutti C."/>
        </authorList>
    </citation>
    <scope>NUCLEOTIDE SEQUENCE [LARGE SCALE GENOMIC DNA]</scope>
</reference>
<dbReference type="PANTHER" id="PTHR11787:SF4">
    <property type="entry name" value="CHM, RAB ESCORT PROTEIN 1"/>
    <property type="match status" value="1"/>
</dbReference>
<dbReference type="GO" id="GO:0005829">
    <property type="term" value="C:cytosol"/>
    <property type="evidence" value="ECO:0007669"/>
    <property type="project" value="UniProtKB-SubCell"/>
</dbReference>
<dbReference type="PRINTS" id="PR00891">
    <property type="entry name" value="RABGDIREP"/>
</dbReference>
<dbReference type="Gene3D" id="1.10.405.10">
    <property type="entry name" value="Guanine Nucleotide Dissociation Inhibitor, domain 1"/>
    <property type="match status" value="1"/>
</dbReference>
<evidence type="ECO:0000313" key="8">
    <source>
        <dbReference type="Proteomes" id="UP001642360"/>
    </source>
</evidence>
<dbReference type="InterPro" id="IPR036188">
    <property type="entry name" value="FAD/NAD-bd_sf"/>
</dbReference>
<dbReference type="SUPFAM" id="SSF51905">
    <property type="entry name" value="FAD/NAD(P)-binding domain"/>
    <property type="match status" value="1"/>
</dbReference>
<comment type="function">
    <text evidence="5">Substrate-binding subunit of the Rab geranylgeranyltransferase (GGTase) complex. Binds unprenylated Rab proteins.</text>
</comment>
<comment type="similarity">
    <text evidence="2 5">Belongs to the Rab GDI family.</text>
</comment>
<dbReference type="SUPFAM" id="SSF54373">
    <property type="entry name" value="FAD-linked reductases, C-terminal domain"/>
    <property type="match status" value="1"/>
</dbReference>
<gene>
    <name evidence="7" type="ORF">ILEXP_LOCUS57513</name>
</gene>
<proteinExistence type="inferred from homology"/>
<evidence type="ECO:0000259" key="6">
    <source>
        <dbReference type="Pfam" id="PF22603"/>
    </source>
</evidence>
<dbReference type="PIRSF" id="PIRSF016550">
    <property type="entry name" value="Rab_ger_ger_transf_A_euk"/>
    <property type="match status" value="1"/>
</dbReference>
<dbReference type="PANTHER" id="PTHR11787">
    <property type="entry name" value="RAB GDP-DISSOCIATION INHIBITOR"/>
    <property type="match status" value="1"/>
</dbReference>
<evidence type="ECO:0000256" key="3">
    <source>
        <dbReference type="ARBA" id="ARBA00022468"/>
    </source>
</evidence>
<dbReference type="GO" id="GO:0007264">
    <property type="term" value="P:small GTPase-mediated signal transduction"/>
    <property type="evidence" value="ECO:0007669"/>
    <property type="project" value="UniProtKB-UniRule"/>
</dbReference>
<dbReference type="InterPro" id="IPR018203">
    <property type="entry name" value="GDP_dissociation_inhibitor"/>
</dbReference>